<dbReference type="AlphaFoldDB" id="A0A6M3LRI8"/>
<name>A0A6M3LRI8_9ZZZZ</name>
<reference evidence="1" key="1">
    <citation type="submission" date="2020-03" db="EMBL/GenBank/DDBJ databases">
        <title>The deep terrestrial virosphere.</title>
        <authorList>
            <person name="Holmfeldt K."/>
            <person name="Nilsson E."/>
            <person name="Simone D."/>
            <person name="Lopez-Fernandez M."/>
            <person name="Wu X."/>
            <person name="de Brujin I."/>
            <person name="Lundin D."/>
            <person name="Andersson A."/>
            <person name="Bertilsson S."/>
            <person name="Dopson M."/>
        </authorList>
    </citation>
    <scope>NUCLEOTIDE SEQUENCE</scope>
    <source>
        <strain evidence="1">MM415B05916</strain>
    </source>
</reference>
<protein>
    <submittedName>
        <fullName evidence="1">Uncharacterized protein</fullName>
    </submittedName>
</protein>
<sequence length="94" mass="10506">MAKHTPGKWEVEVIGVHQFIVKNNKTIAKTPWDISNQEENEANARLIASAPELLEACKEAFTYLDKPHTSKFGNVEIIDLLNKAITKALSHIPV</sequence>
<accession>A0A6M3LRI8</accession>
<proteinExistence type="predicted"/>
<gene>
    <name evidence="1" type="ORF">MM415B05916_0010</name>
</gene>
<evidence type="ECO:0000313" key="1">
    <source>
        <dbReference type="EMBL" id="QJA97840.1"/>
    </source>
</evidence>
<organism evidence="1">
    <name type="scientific">viral metagenome</name>
    <dbReference type="NCBI Taxonomy" id="1070528"/>
    <lineage>
        <taxon>unclassified sequences</taxon>
        <taxon>metagenomes</taxon>
        <taxon>organismal metagenomes</taxon>
    </lineage>
</organism>
<dbReference type="EMBL" id="MT143529">
    <property type="protein sequence ID" value="QJA97840.1"/>
    <property type="molecule type" value="Genomic_DNA"/>
</dbReference>